<dbReference type="Gene3D" id="1.10.10.2840">
    <property type="entry name" value="PucR C-terminal helix-turn-helix domain"/>
    <property type="match status" value="1"/>
</dbReference>
<protein>
    <submittedName>
        <fullName evidence="2">PucR C-terminal helix-turn-helix domain-containing protein</fullName>
    </submittedName>
</protein>
<keyword evidence="3" id="KW-1185">Reference proteome</keyword>
<dbReference type="STRING" id="1529.SAMN04487885_11170"/>
<evidence type="ECO:0000313" key="2">
    <source>
        <dbReference type="EMBL" id="SFF81405.1"/>
    </source>
</evidence>
<organism evidence="2 3">
    <name type="scientific">Clostridium cadaveris</name>
    <dbReference type="NCBI Taxonomy" id="1529"/>
    <lineage>
        <taxon>Bacteria</taxon>
        <taxon>Bacillati</taxon>
        <taxon>Bacillota</taxon>
        <taxon>Clostridia</taxon>
        <taxon>Eubacteriales</taxon>
        <taxon>Clostridiaceae</taxon>
        <taxon>Clostridium</taxon>
    </lineage>
</organism>
<dbReference type="InterPro" id="IPR042070">
    <property type="entry name" value="PucR_C-HTH_sf"/>
</dbReference>
<feature type="domain" description="PucR C-terminal helix-turn-helix" evidence="1">
    <location>
        <begin position="251"/>
        <end position="308"/>
    </location>
</feature>
<name>A0A1I2LQ60_9CLOT</name>
<dbReference type="OrthoDB" id="9792148at2"/>
<dbReference type="GeneID" id="90546355"/>
<reference evidence="2 3" key="1">
    <citation type="submission" date="2016-10" db="EMBL/GenBank/DDBJ databases">
        <authorList>
            <person name="de Groot N.N."/>
        </authorList>
    </citation>
    <scope>NUCLEOTIDE SEQUENCE [LARGE SCALE GENOMIC DNA]</scope>
    <source>
        <strain evidence="2 3">NLAE-zl-G419</strain>
    </source>
</reference>
<evidence type="ECO:0000259" key="1">
    <source>
        <dbReference type="Pfam" id="PF13556"/>
    </source>
</evidence>
<dbReference type="eggNOG" id="COG2508">
    <property type="taxonomic scope" value="Bacteria"/>
</dbReference>
<dbReference type="Proteomes" id="UP000182135">
    <property type="component" value="Unassembled WGS sequence"/>
</dbReference>
<dbReference type="SUPFAM" id="SSF46689">
    <property type="entry name" value="Homeodomain-like"/>
    <property type="match status" value="1"/>
</dbReference>
<dbReference type="EMBL" id="FOOE01000011">
    <property type="protein sequence ID" value="SFF81405.1"/>
    <property type="molecule type" value="Genomic_DNA"/>
</dbReference>
<dbReference type="InterPro" id="IPR025736">
    <property type="entry name" value="PucR_C-HTH_dom"/>
</dbReference>
<proteinExistence type="predicted"/>
<accession>A0A1I2LQ60</accession>
<dbReference type="Pfam" id="PF13556">
    <property type="entry name" value="HTH_30"/>
    <property type="match status" value="1"/>
</dbReference>
<dbReference type="PANTHER" id="PTHR33744:SF16">
    <property type="entry name" value="CARBOHYDRATE DIACID REGULATOR"/>
    <property type="match status" value="1"/>
</dbReference>
<dbReference type="RefSeq" id="WP_027638447.1">
    <property type="nucleotide sequence ID" value="NZ_BAAACD010000016.1"/>
</dbReference>
<dbReference type="InterPro" id="IPR051448">
    <property type="entry name" value="CdaR-like_regulators"/>
</dbReference>
<dbReference type="PANTHER" id="PTHR33744">
    <property type="entry name" value="CARBOHYDRATE DIACID REGULATOR"/>
    <property type="match status" value="1"/>
</dbReference>
<sequence>MYYFKNFLEELADNTKIDFNLWNEGKALVFCRLKSSSVEKSLTEVSLGNNRGILEVEKSMEACLPIIKCYIEDKYKDIFYLREQFFGDVLQGNKVPLDKFRKNLPMVETGCTLFIISIEGSKYETLTALKNAYEGSNIISMIYEEEIIIIGVFENREREGKKIVSFLSDKLNCRCYVSYGEVAYSIEDIKIAYEEGKEAMDLGKRIGGKDNVYNYSDMFFERAICNISNKVKAQFYNEFKDKFNNFDDEMLNTIEEFISCDLNISEAAKNLYIHRNTLIYRLDKIAKDTGYDIRNFRQAATFTIAFLIWKELK</sequence>
<dbReference type="InterPro" id="IPR009057">
    <property type="entry name" value="Homeodomain-like_sf"/>
</dbReference>
<evidence type="ECO:0000313" key="3">
    <source>
        <dbReference type="Proteomes" id="UP000182135"/>
    </source>
</evidence>
<dbReference type="AlphaFoldDB" id="A0A1I2LQ60"/>
<gene>
    <name evidence="2" type="ORF">SAMN04487885_11170</name>
</gene>